<dbReference type="PANTHER" id="PTHR10555">
    <property type="entry name" value="SORTING NEXIN"/>
    <property type="match status" value="1"/>
</dbReference>
<evidence type="ECO:0000256" key="5">
    <source>
        <dbReference type="ARBA" id="ARBA00022448"/>
    </source>
</evidence>
<gene>
    <name evidence="14" type="ORF">KUCA_T00004170001</name>
</gene>
<evidence type="ECO:0000313" key="14">
    <source>
        <dbReference type="EMBL" id="CDK28188.1"/>
    </source>
</evidence>
<evidence type="ECO:0000313" key="15">
    <source>
        <dbReference type="Proteomes" id="UP000019384"/>
    </source>
</evidence>
<keyword evidence="10" id="KW-0472">Membrane</keyword>
<dbReference type="OrthoDB" id="271164at2759"/>
<dbReference type="STRING" id="1382522.W6MPE4"/>
<dbReference type="InterPro" id="IPR037868">
    <property type="entry name" value="PX_Vps5"/>
</dbReference>
<accession>W6MPE4</accession>
<dbReference type="PROSITE" id="PS50195">
    <property type="entry name" value="PX"/>
    <property type="match status" value="1"/>
</dbReference>
<feature type="region of interest" description="Disordered" evidence="12">
    <location>
        <begin position="1"/>
        <end position="22"/>
    </location>
</feature>
<dbReference type="InterPro" id="IPR015404">
    <property type="entry name" value="Vps5_C"/>
</dbReference>
<dbReference type="CDD" id="cd06861">
    <property type="entry name" value="PX_Vps5p"/>
    <property type="match status" value="1"/>
</dbReference>
<dbReference type="GO" id="GO:0005829">
    <property type="term" value="C:cytosol"/>
    <property type="evidence" value="ECO:0007669"/>
    <property type="project" value="GOC"/>
</dbReference>
<dbReference type="SUPFAM" id="SSF64268">
    <property type="entry name" value="PX domain"/>
    <property type="match status" value="1"/>
</dbReference>
<sequence length="680" mass="76647">MEEDISGSHWGDAISANPTSSVLFSANDNPYANDVNVFADDLQHNAFQSEEDENDENNGQTMEEVDFSAGGRGSGVIYEELGQTLRDVHVADEDTDEGEVENGLEMVGPSEEEIAEIKAKKSELLSSLAGGADDQVANPFKEPTPELKSSDGLFMDSSLTRSPLANVLKDQNKEPEGPPAPIITSPNRKTRVFKSHRPRRTKKKETVEDAPSGPVDPLAQSTASGTQDSPQQLESVPDVLKSVDEPLYDVHRTGGSPSKTTVTAVTPIRRKSPSTDRFDISVGDPIKVGELTTAHIEYTIKTKTKSPLLKNEETEVNRRYRDFRWLYHQLVNNHPGYIIPPPPEKQVYGRFEEKFIESRRIALEKMLTKISQVDELQKDYDFVIFLSSERFSVESKERENLFFHGSSSQKSTTSVDDDSGKFIDYSTASLSAANTSASGGFMSAITGAFSLSSPKYIETDPFFIDKPAYIENLDHQLRSLAKTLELIVTQREETIASLDEFLTTIQAFIDLEINNELANIFTNFEDLNIKIKELLERTNMQEMLTLGSTIDEYSRVIGSIRIVFETRFKICNNILNVQSQLSKKQKNLGKFKAKFHNQFDKIDKYESEIQSLETQFAKQTEQRNEISATIKDHLALFEEEKIDDFRSMVEIYWEGLCETQKVLIELWESFYEKCNFGAEP</sequence>
<keyword evidence="7" id="KW-0597">Phosphoprotein</keyword>
<dbReference type="Gene3D" id="3.30.1520.10">
    <property type="entry name" value="Phox-like domain"/>
    <property type="match status" value="1"/>
</dbReference>
<comment type="similarity">
    <text evidence="4">Belongs to the sorting nexin family.</text>
</comment>
<feature type="compositionally biased region" description="Basic residues" evidence="12">
    <location>
        <begin position="188"/>
        <end position="203"/>
    </location>
</feature>
<dbReference type="EMBL" id="HG793129">
    <property type="protein sequence ID" value="CDK28188.1"/>
    <property type="molecule type" value="Genomic_DNA"/>
</dbReference>
<feature type="compositionally biased region" description="Polar residues" evidence="12">
    <location>
        <begin position="219"/>
        <end position="234"/>
    </location>
</feature>
<dbReference type="GO" id="GO:0045053">
    <property type="term" value="P:protein retention in Golgi apparatus"/>
    <property type="evidence" value="ECO:0007669"/>
    <property type="project" value="TreeGrafter"/>
</dbReference>
<dbReference type="RefSeq" id="XP_022460178.1">
    <property type="nucleotide sequence ID" value="XM_022600876.1"/>
</dbReference>
<evidence type="ECO:0000256" key="2">
    <source>
        <dbReference type="ARBA" id="ARBA00004496"/>
    </source>
</evidence>
<evidence type="ECO:0000256" key="4">
    <source>
        <dbReference type="ARBA" id="ARBA00010883"/>
    </source>
</evidence>
<evidence type="ECO:0000256" key="11">
    <source>
        <dbReference type="SAM" id="Coils"/>
    </source>
</evidence>
<dbReference type="InterPro" id="IPR001683">
    <property type="entry name" value="PX_dom"/>
</dbReference>
<dbReference type="GO" id="GO:0015031">
    <property type="term" value="P:protein transport"/>
    <property type="evidence" value="ECO:0007669"/>
    <property type="project" value="UniProtKB-KW"/>
</dbReference>
<keyword evidence="8" id="KW-0653">Protein transport</keyword>
<dbReference type="InterPro" id="IPR027267">
    <property type="entry name" value="AH/BAR_dom_sf"/>
</dbReference>
<reference evidence="14" key="2">
    <citation type="submission" date="2014-02" db="EMBL/GenBank/DDBJ databases">
        <title>Complete DNA sequence of /Kuraishia capsulata/ illustrates novel genomic features among budding yeasts (/Saccharomycotina/).</title>
        <authorList>
            <person name="Morales L."/>
            <person name="Noel B."/>
            <person name="Porcel B."/>
            <person name="Marcet-Houben M."/>
            <person name="Hullo M-F."/>
            <person name="Sacerdot C."/>
            <person name="Tekaia F."/>
            <person name="Leh-Louis V."/>
            <person name="Despons L."/>
            <person name="Khanna V."/>
            <person name="Aury J-M."/>
            <person name="Barbe V."/>
            <person name="Couloux A."/>
            <person name="Labadie K."/>
            <person name="Pelletier E."/>
            <person name="Souciet J-L."/>
            <person name="Boekhout T."/>
            <person name="Gabaldon T."/>
            <person name="Wincker P."/>
            <person name="Dujon B."/>
        </authorList>
    </citation>
    <scope>NUCLEOTIDE SEQUENCE</scope>
    <source>
        <strain evidence="14">CBS 1993</strain>
    </source>
</reference>
<evidence type="ECO:0000256" key="12">
    <source>
        <dbReference type="SAM" id="MobiDB-lite"/>
    </source>
</evidence>
<dbReference type="GO" id="GO:0030904">
    <property type="term" value="C:retromer complex"/>
    <property type="evidence" value="ECO:0007669"/>
    <property type="project" value="UniProtKB-ARBA"/>
</dbReference>
<dbReference type="Gene3D" id="1.20.1270.60">
    <property type="entry name" value="Arfaptin homology (AH) domain/BAR domain"/>
    <property type="match status" value="1"/>
</dbReference>
<evidence type="ECO:0000256" key="6">
    <source>
        <dbReference type="ARBA" id="ARBA00022490"/>
    </source>
</evidence>
<dbReference type="HOGENOM" id="CLU_021752_0_0_1"/>
<dbReference type="FunFam" id="3.30.1520.10:FF:000013">
    <property type="entry name" value="Putative Sorting nexin 3"/>
    <property type="match status" value="1"/>
</dbReference>
<evidence type="ECO:0000256" key="10">
    <source>
        <dbReference type="ARBA" id="ARBA00023136"/>
    </source>
</evidence>
<evidence type="ECO:0000259" key="13">
    <source>
        <dbReference type="PROSITE" id="PS50195"/>
    </source>
</evidence>
<proteinExistence type="inferred from homology"/>
<dbReference type="FunFam" id="1.20.1270.60:FF:000022">
    <property type="entry name" value="Sorting nexin 3 protein"/>
    <property type="match status" value="1"/>
</dbReference>
<keyword evidence="9" id="KW-0333">Golgi apparatus</keyword>
<evidence type="ECO:0000256" key="1">
    <source>
        <dbReference type="ARBA" id="ARBA00004287"/>
    </source>
</evidence>
<keyword evidence="6" id="KW-0963">Cytoplasm</keyword>
<feature type="domain" description="PX" evidence="13">
    <location>
        <begin position="276"/>
        <end position="393"/>
    </location>
</feature>
<comment type="subcellular location">
    <subcellularLocation>
        <location evidence="2">Cytoplasm</location>
    </subcellularLocation>
    <subcellularLocation>
        <location evidence="3">Golgi apparatus</location>
    </subcellularLocation>
    <subcellularLocation>
        <location evidence="1">Membrane</location>
        <topology evidence="1">Peripheral membrane protein</topology>
        <orientation evidence="1">Cytoplasmic side</orientation>
    </subcellularLocation>
</comment>
<feature type="coiled-coil region" evidence="11">
    <location>
        <begin position="595"/>
        <end position="629"/>
    </location>
</feature>
<dbReference type="Proteomes" id="UP000019384">
    <property type="component" value="Unassembled WGS sequence"/>
</dbReference>
<dbReference type="GeneID" id="34521566"/>
<reference evidence="14" key="1">
    <citation type="submission" date="2013-12" db="EMBL/GenBank/DDBJ databases">
        <authorList>
            <person name="Genoscope - CEA"/>
        </authorList>
    </citation>
    <scope>NUCLEOTIDE SEQUENCE</scope>
    <source>
        <strain evidence="14">CBS 1993</strain>
    </source>
</reference>
<dbReference type="Pfam" id="PF09325">
    <property type="entry name" value="Vps5"/>
    <property type="match status" value="1"/>
</dbReference>
<dbReference type="GO" id="GO:0042147">
    <property type="term" value="P:retrograde transport, endosome to Golgi"/>
    <property type="evidence" value="ECO:0007669"/>
    <property type="project" value="TreeGrafter"/>
</dbReference>
<name>W6MPE4_9ASCO</name>
<dbReference type="AlphaFoldDB" id="W6MPE4"/>
<protein>
    <recommendedName>
        <fullName evidence="13">PX domain-containing protein</fullName>
    </recommendedName>
</protein>
<dbReference type="Pfam" id="PF00787">
    <property type="entry name" value="PX"/>
    <property type="match status" value="1"/>
</dbReference>
<evidence type="ECO:0000256" key="7">
    <source>
        <dbReference type="ARBA" id="ARBA00022553"/>
    </source>
</evidence>
<feature type="region of interest" description="Disordered" evidence="12">
    <location>
        <begin position="133"/>
        <end position="234"/>
    </location>
</feature>
<dbReference type="GO" id="GO:0035091">
    <property type="term" value="F:phosphatidylinositol binding"/>
    <property type="evidence" value="ECO:0007669"/>
    <property type="project" value="InterPro"/>
</dbReference>
<keyword evidence="15" id="KW-1185">Reference proteome</keyword>
<dbReference type="PANTHER" id="PTHR10555:SF170">
    <property type="entry name" value="FI18122P1"/>
    <property type="match status" value="1"/>
</dbReference>
<evidence type="ECO:0000256" key="8">
    <source>
        <dbReference type="ARBA" id="ARBA00022927"/>
    </source>
</evidence>
<dbReference type="GO" id="GO:0005768">
    <property type="term" value="C:endosome"/>
    <property type="evidence" value="ECO:0007669"/>
    <property type="project" value="UniProtKB-ARBA"/>
</dbReference>
<dbReference type="InterPro" id="IPR036871">
    <property type="entry name" value="PX_dom_sf"/>
</dbReference>
<dbReference type="GO" id="GO:0005794">
    <property type="term" value="C:Golgi apparatus"/>
    <property type="evidence" value="ECO:0007669"/>
    <property type="project" value="UniProtKB-SubCell"/>
</dbReference>
<evidence type="ECO:0000256" key="3">
    <source>
        <dbReference type="ARBA" id="ARBA00004555"/>
    </source>
</evidence>
<organism evidence="14 15">
    <name type="scientific">Kuraishia capsulata CBS 1993</name>
    <dbReference type="NCBI Taxonomy" id="1382522"/>
    <lineage>
        <taxon>Eukaryota</taxon>
        <taxon>Fungi</taxon>
        <taxon>Dikarya</taxon>
        <taxon>Ascomycota</taxon>
        <taxon>Saccharomycotina</taxon>
        <taxon>Pichiomycetes</taxon>
        <taxon>Pichiales</taxon>
        <taxon>Pichiaceae</taxon>
        <taxon>Kuraishia</taxon>
    </lineage>
</organism>
<evidence type="ECO:0000256" key="9">
    <source>
        <dbReference type="ARBA" id="ARBA00023034"/>
    </source>
</evidence>
<keyword evidence="11" id="KW-0175">Coiled coil</keyword>
<keyword evidence="5" id="KW-0813">Transport</keyword>
<dbReference type="SMART" id="SM00312">
    <property type="entry name" value="PX"/>
    <property type="match status" value="1"/>
</dbReference>